<reference evidence="2" key="1">
    <citation type="journal article" date="2023" name="GigaByte">
        <title>Genome assembly of the bearded iris, Iris pallida Lam.</title>
        <authorList>
            <person name="Bruccoleri R.E."/>
            <person name="Oakeley E.J."/>
            <person name="Faust A.M.E."/>
            <person name="Altorfer M."/>
            <person name="Dessus-Babus S."/>
            <person name="Burckhardt D."/>
            <person name="Oertli M."/>
            <person name="Naumann U."/>
            <person name="Petersen F."/>
            <person name="Wong J."/>
        </authorList>
    </citation>
    <scope>NUCLEOTIDE SEQUENCE</scope>
    <source>
        <strain evidence="2">GSM-AAB239-AS_SAM_17_03QT</strain>
    </source>
</reference>
<dbReference type="InterPro" id="IPR011042">
    <property type="entry name" value="6-blade_b-propeller_TolB-like"/>
</dbReference>
<name>A0AAX6DIJ5_IRIPA</name>
<gene>
    <name evidence="2" type="ORF">M6B38_243105</name>
</gene>
<feature type="chain" id="PRO_5043466765" evidence="1">
    <location>
        <begin position="21"/>
        <end position="331"/>
    </location>
</feature>
<comment type="caution">
    <text evidence="2">The sequence shown here is derived from an EMBL/GenBank/DDBJ whole genome shotgun (WGS) entry which is preliminary data.</text>
</comment>
<dbReference type="GO" id="GO:0005783">
    <property type="term" value="C:endoplasmic reticulum"/>
    <property type="evidence" value="ECO:0007669"/>
    <property type="project" value="TreeGrafter"/>
</dbReference>
<sequence>MAIRCCSGRTLLLLLLLISAVPISLVIQLERATWTSPTPHLHYRSLGWVRECAKWDAPAGRFLVSTGLDGGLAEVSVARSDGVLAERTLLREPDAAGNASLGIAVDRDRGRVLVVFADIGSRFSAVGAYRLDNFQRLFLARLSGPEDGPSFADDVAVDADGNAYVTDFKGSKLWKVGLNGELLAVIRSPVFVQRKEWYYNLGGLNGIVYHPNGFLLVIHTGSGHLFKVDTSTHEVSMVEVEGSLLMGDGLELVSPTKIVVAAIRPSARLVESSDDWRTARVTETYSGPSHRVATSATVKDGKVYISHLLGGGLKTRTHVISEAVFSPLSPT</sequence>
<dbReference type="SUPFAM" id="SSF63829">
    <property type="entry name" value="Calcium-dependent phosphotriesterase"/>
    <property type="match status" value="1"/>
</dbReference>
<dbReference type="EMBL" id="JANAVB010044219">
    <property type="protein sequence ID" value="KAJ6791587.1"/>
    <property type="molecule type" value="Genomic_DNA"/>
</dbReference>
<dbReference type="Proteomes" id="UP001140949">
    <property type="component" value="Unassembled WGS sequence"/>
</dbReference>
<feature type="signal peptide" evidence="1">
    <location>
        <begin position="1"/>
        <end position="20"/>
    </location>
</feature>
<organism evidence="2 3">
    <name type="scientific">Iris pallida</name>
    <name type="common">Sweet iris</name>
    <dbReference type="NCBI Taxonomy" id="29817"/>
    <lineage>
        <taxon>Eukaryota</taxon>
        <taxon>Viridiplantae</taxon>
        <taxon>Streptophyta</taxon>
        <taxon>Embryophyta</taxon>
        <taxon>Tracheophyta</taxon>
        <taxon>Spermatophyta</taxon>
        <taxon>Magnoliopsida</taxon>
        <taxon>Liliopsida</taxon>
        <taxon>Asparagales</taxon>
        <taxon>Iridaceae</taxon>
        <taxon>Iridoideae</taxon>
        <taxon>Irideae</taxon>
        <taxon>Iris</taxon>
    </lineage>
</organism>
<reference evidence="2" key="2">
    <citation type="submission" date="2023-04" db="EMBL/GenBank/DDBJ databases">
        <authorList>
            <person name="Bruccoleri R.E."/>
            <person name="Oakeley E.J."/>
            <person name="Faust A.-M."/>
            <person name="Dessus-Babus S."/>
            <person name="Altorfer M."/>
            <person name="Burckhardt D."/>
            <person name="Oertli M."/>
            <person name="Naumann U."/>
            <person name="Petersen F."/>
            <person name="Wong J."/>
        </authorList>
    </citation>
    <scope>NUCLEOTIDE SEQUENCE</scope>
    <source>
        <strain evidence="2">GSM-AAB239-AS_SAM_17_03QT</strain>
        <tissue evidence="2">Leaf</tissue>
    </source>
</reference>
<accession>A0AAX6DIJ5</accession>
<evidence type="ECO:0000256" key="1">
    <source>
        <dbReference type="SAM" id="SignalP"/>
    </source>
</evidence>
<keyword evidence="1" id="KW-0732">Signal</keyword>
<dbReference type="AlphaFoldDB" id="A0AAX6DIJ5"/>
<dbReference type="Gene3D" id="2.120.10.30">
    <property type="entry name" value="TolB, C-terminal domain"/>
    <property type="match status" value="1"/>
</dbReference>
<dbReference type="PANTHER" id="PTHR31460:SF0">
    <property type="entry name" value="CALCIUM-DEPENDENT PHOSPHOTRIESTERASE SUPERFAMILY PROTEIN-RELATED"/>
    <property type="match status" value="1"/>
</dbReference>
<protein>
    <submittedName>
        <fullName evidence="2">Uncharacterized protein</fullName>
    </submittedName>
</protein>
<keyword evidence="3" id="KW-1185">Reference proteome</keyword>
<proteinExistence type="predicted"/>
<dbReference type="PANTHER" id="PTHR31460">
    <property type="match status" value="1"/>
</dbReference>
<dbReference type="InterPro" id="IPR053224">
    <property type="entry name" value="Sensory_adhesion_molecule"/>
</dbReference>
<evidence type="ECO:0000313" key="3">
    <source>
        <dbReference type="Proteomes" id="UP001140949"/>
    </source>
</evidence>
<evidence type="ECO:0000313" key="2">
    <source>
        <dbReference type="EMBL" id="KAJ6791587.1"/>
    </source>
</evidence>